<dbReference type="SUPFAM" id="SSF49344">
    <property type="entry name" value="CBD9-like"/>
    <property type="match status" value="1"/>
</dbReference>
<name>A0A1F7F7C8_UNCRA</name>
<evidence type="ECO:0000256" key="1">
    <source>
        <dbReference type="SAM" id="SignalP"/>
    </source>
</evidence>
<dbReference type="Proteomes" id="UP000179243">
    <property type="component" value="Unassembled WGS sequence"/>
</dbReference>
<comment type="caution">
    <text evidence="2">The sequence shown here is derived from an EMBL/GenBank/DDBJ whole genome shotgun (WGS) entry which is preliminary data.</text>
</comment>
<evidence type="ECO:0000313" key="3">
    <source>
        <dbReference type="Proteomes" id="UP000179243"/>
    </source>
</evidence>
<feature type="signal peptide" evidence="1">
    <location>
        <begin position="1"/>
        <end position="19"/>
    </location>
</feature>
<gene>
    <name evidence="2" type="ORF">A2519_12275</name>
</gene>
<evidence type="ECO:0008006" key="4">
    <source>
        <dbReference type="Google" id="ProtNLM"/>
    </source>
</evidence>
<sequence length="334" mass="36442">MKKILSTVFVLCVVFLAFGQKDTVKVYAIDNANAPTIDGSLADWDEAYVVRANAFTSENQIYYISGTDMSAFSGIGVDYDAKVYMSHDQDNLYIGWQVLADDYPLSNAYGWQNVDNMRISFGAKDDWMYIYNAPILADSNPRTLAYDYLTDGALVAVTVQDLPIYEVKIPLLSIPRFYPTNPPFALMSVGTEDQDLTDGGHVYWGLGATYTGDKHDAVTNPWDNSAYYPIVQIRPENPTKVENAAVAQAEAAIAASPNPFNPATTISYTMKSTGSINIYTSEGKLIKSFTGLNNSGAVAWNGTDACGNTVAAGIYIAQLVSKGNVFNTKLAYTK</sequence>
<dbReference type="Gene3D" id="2.60.40.4070">
    <property type="match status" value="1"/>
</dbReference>
<dbReference type="Gene3D" id="2.60.40.1190">
    <property type="match status" value="1"/>
</dbReference>
<reference evidence="2 3" key="1">
    <citation type="journal article" date="2016" name="Nat. Commun.">
        <title>Thousands of microbial genomes shed light on interconnected biogeochemical processes in an aquifer system.</title>
        <authorList>
            <person name="Anantharaman K."/>
            <person name="Brown C.T."/>
            <person name="Hug L.A."/>
            <person name="Sharon I."/>
            <person name="Castelle C.J."/>
            <person name="Probst A.J."/>
            <person name="Thomas B.C."/>
            <person name="Singh A."/>
            <person name="Wilkins M.J."/>
            <person name="Karaoz U."/>
            <person name="Brodie E.L."/>
            <person name="Williams K.H."/>
            <person name="Hubbard S.S."/>
            <person name="Banfield J.F."/>
        </authorList>
    </citation>
    <scope>NUCLEOTIDE SEQUENCE [LARGE SCALE GENOMIC DNA]</scope>
</reference>
<dbReference type="AlphaFoldDB" id="A0A1F7F7C8"/>
<feature type="chain" id="PRO_5009528489" description="FlgD Ig-like domain-containing protein" evidence="1">
    <location>
        <begin position="20"/>
        <end position="334"/>
    </location>
</feature>
<protein>
    <recommendedName>
        <fullName evidence="4">FlgD Ig-like domain-containing protein</fullName>
    </recommendedName>
</protein>
<proteinExistence type="predicted"/>
<dbReference type="EMBL" id="MFYX01000105">
    <property type="protein sequence ID" value="OGK02585.1"/>
    <property type="molecule type" value="Genomic_DNA"/>
</dbReference>
<dbReference type="NCBIfam" id="TIGR04183">
    <property type="entry name" value="Por_Secre_tail"/>
    <property type="match status" value="1"/>
</dbReference>
<dbReference type="InterPro" id="IPR026444">
    <property type="entry name" value="Secre_tail"/>
</dbReference>
<organism evidence="2 3">
    <name type="scientific">Candidatus Raymondbacteria bacterium RIFOXYD12_FULL_49_13</name>
    <dbReference type="NCBI Taxonomy" id="1817890"/>
    <lineage>
        <taxon>Bacteria</taxon>
        <taxon>Raymondiibacteriota</taxon>
    </lineage>
</organism>
<accession>A0A1F7F7C8</accession>
<evidence type="ECO:0000313" key="2">
    <source>
        <dbReference type="EMBL" id="OGK02585.1"/>
    </source>
</evidence>
<keyword evidence="1" id="KW-0732">Signal</keyword>